<evidence type="ECO:0000256" key="2">
    <source>
        <dbReference type="ARBA" id="ARBA00023157"/>
    </source>
</evidence>
<dbReference type="Proteomes" id="UP000015101">
    <property type="component" value="Unassembled WGS sequence"/>
</dbReference>
<dbReference type="Gene3D" id="2.60.40.10">
    <property type="entry name" value="Immunoglobulins"/>
    <property type="match status" value="1"/>
</dbReference>
<dbReference type="InterPro" id="IPR036179">
    <property type="entry name" value="Ig-like_dom_sf"/>
</dbReference>
<dbReference type="SUPFAM" id="SSF48726">
    <property type="entry name" value="Immunoglobulin"/>
    <property type="match status" value="1"/>
</dbReference>
<evidence type="ECO:0000313" key="5">
    <source>
        <dbReference type="EnsemblMetazoa" id="HelroP146854"/>
    </source>
</evidence>
<reference evidence="6" key="1">
    <citation type="submission" date="2012-12" db="EMBL/GenBank/DDBJ databases">
        <authorList>
            <person name="Hellsten U."/>
            <person name="Grimwood J."/>
            <person name="Chapman J.A."/>
            <person name="Shapiro H."/>
            <person name="Aerts A."/>
            <person name="Otillar R.P."/>
            <person name="Terry A.Y."/>
            <person name="Boore J.L."/>
            <person name="Simakov O."/>
            <person name="Marletaz F."/>
            <person name="Cho S.-J."/>
            <person name="Edsinger-Gonzales E."/>
            <person name="Havlak P."/>
            <person name="Kuo D.-H."/>
            <person name="Larsson T."/>
            <person name="Lv J."/>
            <person name="Arendt D."/>
            <person name="Savage R."/>
            <person name="Osoegawa K."/>
            <person name="de Jong P."/>
            <person name="Lindberg D.R."/>
            <person name="Seaver E.C."/>
            <person name="Weisblat D.A."/>
            <person name="Putnam N.H."/>
            <person name="Grigoriev I.V."/>
            <person name="Rokhsar D.S."/>
        </authorList>
    </citation>
    <scope>NUCLEOTIDE SEQUENCE</scope>
</reference>
<dbReference type="Pfam" id="PF13927">
    <property type="entry name" value="Ig_3"/>
    <property type="match status" value="1"/>
</dbReference>
<dbReference type="InterPro" id="IPR007110">
    <property type="entry name" value="Ig-like_dom"/>
</dbReference>
<sequence>PEIIEHPENQYVTVNKPASLNCRTSGNPQPNVTWYKNGQPVISSNEDSQSNTMILPSGQLFFMKV</sequence>
<dbReference type="CTD" id="20196851"/>
<protein>
    <recommendedName>
        <fullName evidence="3">Ig-like domain-containing protein</fullName>
    </recommendedName>
</protein>
<dbReference type="InterPro" id="IPR013783">
    <property type="entry name" value="Ig-like_fold"/>
</dbReference>
<dbReference type="KEGG" id="hro:HELRODRAFT_146854"/>
<dbReference type="PROSITE" id="PS50835">
    <property type="entry name" value="IG_LIKE"/>
    <property type="match status" value="1"/>
</dbReference>
<evidence type="ECO:0000313" key="6">
    <source>
        <dbReference type="Proteomes" id="UP000015101"/>
    </source>
</evidence>
<feature type="domain" description="Ig-like" evidence="3">
    <location>
        <begin position="1"/>
        <end position="65"/>
    </location>
</feature>
<dbReference type="HOGENOM" id="CLU_2856267_0_0_1"/>
<keyword evidence="1" id="KW-0732">Signal</keyword>
<dbReference type="InterPro" id="IPR050958">
    <property type="entry name" value="Cell_Adh-Cytoskel_Orgn"/>
</dbReference>
<dbReference type="PANTHER" id="PTHR45080:SF8">
    <property type="entry name" value="IG-LIKE DOMAIN-CONTAINING PROTEIN"/>
    <property type="match status" value="1"/>
</dbReference>
<accession>T1EJV1</accession>
<keyword evidence="6" id="KW-1185">Reference proteome</keyword>
<reference evidence="5" key="3">
    <citation type="submission" date="2015-06" db="UniProtKB">
        <authorList>
            <consortium name="EnsemblMetazoa"/>
        </authorList>
    </citation>
    <scope>IDENTIFICATION</scope>
</reference>
<dbReference type="STRING" id="6412.T1EJV1"/>
<dbReference type="PANTHER" id="PTHR45080">
    <property type="entry name" value="CONTACTIN 5"/>
    <property type="match status" value="1"/>
</dbReference>
<name>T1EJV1_HELRO</name>
<evidence type="ECO:0000259" key="3">
    <source>
        <dbReference type="PROSITE" id="PS50835"/>
    </source>
</evidence>
<gene>
    <name evidence="5" type="primary">20196851</name>
    <name evidence="4" type="ORF">HELRODRAFT_146854</name>
</gene>
<dbReference type="RefSeq" id="XP_009022905.1">
    <property type="nucleotide sequence ID" value="XM_009024657.1"/>
</dbReference>
<proteinExistence type="predicted"/>
<dbReference type="EMBL" id="KB097143">
    <property type="protein sequence ID" value="ESN98986.1"/>
    <property type="molecule type" value="Genomic_DNA"/>
</dbReference>
<evidence type="ECO:0000256" key="1">
    <source>
        <dbReference type="ARBA" id="ARBA00022729"/>
    </source>
</evidence>
<keyword evidence="2" id="KW-1015">Disulfide bond</keyword>
<evidence type="ECO:0000313" key="4">
    <source>
        <dbReference type="EMBL" id="ESN98986.1"/>
    </source>
</evidence>
<reference evidence="4 6" key="2">
    <citation type="journal article" date="2013" name="Nature">
        <title>Insights into bilaterian evolution from three spiralian genomes.</title>
        <authorList>
            <person name="Simakov O."/>
            <person name="Marletaz F."/>
            <person name="Cho S.J."/>
            <person name="Edsinger-Gonzales E."/>
            <person name="Havlak P."/>
            <person name="Hellsten U."/>
            <person name="Kuo D.H."/>
            <person name="Larsson T."/>
            <person name="Lv J."/>
            <person name="Arendt D."/>
            <person name="Savage R."/>
            <person name="Osoegawa K."/>
            <person name="de Jong P."/>
            <person name="Grimwood J."/>
            <person name="Chapman J.A."/>
            <person name="Shapiro H."/>
            <person name="Aerts A."/>
            <person name="Otillar R.P."/>
            <person name="Terry A.Y."/>
            <person name="Boore J.L."/>
            <person name="Grigoriev I.V."/>
            <person name="Lindberg D.R."/>
            <person name="Seaver E.C."/>
            <person name="Weisblat D.A."/>
            <person name="Putnam N.H."/>
            <person name="Rokhsar D.S."/>
        </authorList>
    </citation>
    <scope>NUCLEOTIDE SEQUENCE</scope>
</reference>
<dbReference type="OMA" id="IEHPENQ"/>
<dbReference type="InParanoid" id="T1EJV1"/>
<dbReference type="EMBL" id="AMQM01001091">
    <property type="status" value="NOT_ANNOTATED_CDS"/>
    <property type="molecule type" value="Genomic_DNA"/>
</dbReference>
<dbReference type="AlphaFoldDB" id="T1EJV1"/>
<dbReference type="OrthoDB" id="428111at2759"/>
<dbReference type="GeneID" id="20196851"/>
<dbReference type="eggNOG" id="KOG4222">
    <property type="taxonomic scope" value="Eukaryota"/>
</dbReference>
<organism evidence="5 6">
    <name type="scientific">Helobdella robusta</name>
    <name type="common">Californian leech</name>
    <dbReference type="NCBI Taxonomy" id="6412"/>
    <lineage>
        <taxon>Eukaryota</taxon>
        <taxon>Metazoa</taxon>
        <taxon>Spiralia</taxon>
        <taxon>Lophotrochozoa</taxon>
        <taxon>Annelida</taxon>
        <taxon>Clitellata</taxon>
        <taxon>Hirudinea</taxon>
        <taxon>Rhynchobdellida</taxon>
        <taxon>Glossiphoniidae</taxon>
        <taxon>Helobdella</taxon>
    </lineage>
</organism>
<dbReference type="EnsemblMetazoa" id="HelroT146854">
    <property type="protein sequence ID" value="HelroP146854"/>
    <property type="gene ID" value="HelroG146854"/>
</dbReference>